<keyword evidence="2" id="KW-0285">Flavoprotein</keyword>
<dbReference type="PANTHER" id="PTHR43004:SF19">
    <property type="entry name" value="BINDING MONOOXYGENASE, PUTATIVE (JCVI)-RELATED"/>
    <property type="match status" value="1"/>
</dbReference>
<dbReference type="InterPro" id="IPR036188">
    <property type="entry name" value="FAD/NAD-bd_sf"/>
</dbReference>
<accession>A0A549T763</accession>
<keyword evidence="6" id="KW-0560">Oxidoreductase</keyword>
<dbReference type="EMBL" id="VJMG01000039">
    <property type="protein sequence ID" value="TRL37714.1"/>
    <property type="molecule type" value="Genomic_DNA"/>
</dbReference>
<dbReference type="PRINTS" id="PR00420">
    <property type="entry name" value="RNGMNOXGNASE"/>
</dbReference>
<evidence type="ECO:0000256" key="3">
    <source>
        <dbReference type="ARBA" id="ARBA00022827"/>
    </source>
</evidence>
<dbReference type="GO" id="GO:0071949">
    <property type="term" value="F:FAD binding"/>
    <property type="evidence" value="ECO:0007669"/>
    <property type="project" value="InterPro"/>
</dbReference>
<dbReference type="Pfam" id="PF01494">
    <property type="entry name" value="FAD_binding_3"/>
    <property type="match status" value="1"/>
</dbReference>
<keyword evidence="6" id="KW-0503">Monooxygenase</keyword>
<protein>
    <submittedName>
        <fullName evidence="6">2,4-dichlorophenol 6-monooxygenase</fullName>
    </submittedName>
</protein>
<evidence type="ECO:0000256" key="2">
    <source>
        <dbReference type="ARBA" id="ARBA00022630"/>
    </source>
</evidence>
<dbReference type="InterPro" id="IPR002938">
    <property type="entry name" value="FAD-bd"/>
</dbReference>
<evidence type="ECO:0000256" key="1">
    <source>
        <dbReference type="ARBA" id="ARBA00001974"/>
    </source>
</evidence>
<sequence length="521" mass="56983">MHDTQVIIIGGSLVGLSAATFLAWRGVKTIVIEKHRGSALHPRATGFTEHTLEFFRAIGIADQIPVVDPNFRLRRATVESLVGAVIDEAAWTPSTNTAPAGLKRALSPAGMAGFAQDKLEPILRHRATELGAELRLGTELISFEDTGEGVAATVRERETGRKYSLSAPYMIAADGAESKVREALGIGRRGVGHIMNINSVLFNCPAADKYLDRGFRQFEIDQEDFKAFLTTYGDGRWVLMFYGGDPKPAEDYADDIRRALGADLDFEIITSGTWEMAGRIADIYSKGRIFLAGDAAHQLPPTRGGFGANTGIDDVWNLAWKLEMVMDGISKPSLLGSYSQERQPIGWLRHQQTFARQDYARYVDNAFAGVKLYGDEAMELGQLHRSEIIIGTDGKLPAAAHPDEWKGQPGTRAPHLWLDGDKRKSTIDMFTRGFTLITESFFWAAAAEAARAETGFSFEIVRFGGQIHVEDVQSFSEAFGTGADGAALIRPDGLICWRTPLSPDMASEDLSTILRQVAALA</sequence>
<comment type="caution">
    <text evidence="6">The sequence shown here is derived from an EMBL/GenBank/DDBJ whole genome shotgun (WGS) entry which is preliminary data.</text>
</comment>
<dbReference type="PANTHER" id="PTHR43004">
    <property type="entry name" value="TRK SYSTEM POTASSIUM UPTAKE PROTEIN"/>
    <property type="match status" value="1"/>
</dbReference>
<dbReference type="Gene3D" id="3.40.30.120">
    <property type="match status" value="1"/>
</dbReference>
<dbReference type="AlphaFoldDB" id="A0A549T763"/>
<dbReference type="RefSeq" id="WP_143125975.1">
    <property type="nucleotide sequence ID" value="NZ_VJMG01000039.1"/>
</dbReference>
<keyword evidence="7" id="KW-1185">Reference proteome</keyword>
<dbReference type="SUPFAM" id="SSF51905">
    <property type="entry name" value="FAD/NAD(P)-binding domain"/>
    <property type="match status" value="1"/>
</dbReference>
<keyword evidence="4" id="KW-0472">Membrane</keyword>
<dbReference type="InterPro" id="IPR050641">
    <property type="entry name" value="RIFMO-like"/>
</dbReference>
<keyword evidence="3" id="KW-0274">FAD</keyword>
<feature type="transmembrane region" description="Helical" evidence="4">
    <location>
        <begin position="6"/>
        <end position="27"/>
    </location>
</feature>
<feature type="domain" description="FAD-binding" evidence="5">
    <location>
        <begin position="3"/>
        <end position="348"/>
    </location>
</feature>
<keyword evidence="4" id="KW-1133">Transmembrane helix</keyword>
<keyword evidence="4" id="KW-0812">Transmembrane</keyword>
<organism evidence="6 7">
    <name type="scientific">Rhizobium straminoryzae</name>
    <dbReference type="NCBI Taxonomy" id="1387186"/>
    <lineage>
        <taxon>Bacteria</taxon>
        <taxon>Pseudomonadati</taxon>
        <taxon>Pseudomonadota</taxon>
        <taxon>Alphaproteobacteria</taxon>
        <taxon>Hyphomicrobiales</taxon>
        <taxon>Rhizobiaceae</taxon>
        <taxon>Rhizobium/Agrobacterium group</taxon>
        <taxon>Rhizobium</taxon>
    </lineage>
</organism>
<reference evidence="6 7" key="1">
    <citation type="submission" date="2019-07" db="EMBL/GenBank/DDBJ databases">
        <title>Ln-dependent methylotrophs.</title>
        <authorList>
            <person name="Tani A."/>
        </authorList>
    </citation>
    <scope>NUCLEOTIDE SEQUENCE [LARGE SCALE GENOMIC DNA]</scope>
    <source>
        <strain evidence="6 7">SM12</strain>
    </source>
</reference>
<evidence type="ECO:0000256" key="4">
    <source>
        <dbReference type="SAM" id="Phobius"/>
    </source>
</evidence>
<dbReference type="Gene3D" id="3.30.9.10">
    <property type="entry name" value="D-Amino Acid Oxidase, subunit A, domain 2"/>
    <property type="match status" value="1"/>
</dbReference>
<dbReference type="Pfam" id="PF21274">
    <property type="entry name" value="Rng_hyd_C"/>
    <property type="match status" value="1"/>
</dbReference>
<gene>
    <name evidence="6" type="ORF">FNA46_14735</name>
</gene>
<evidence type="ECO:0000313" key="6">
    <source>
        <dbReference type="EMBL" id="TRL37714.1"/>
    </source>
</evidence>
<proteinExistence type="predicted"/>
<evidence type="ECO:0000313" key="7">
    <source>
        <dbReference type="Proteomes" id="UP000316801"/>
    </source>
</evidence>
<dbReference type="Proteomes" id="UP000316801">
    <property type="component" value="Unassembled WGS sequence"/>
</dbReference>
<comment type="cofactor">
    <cofactor evidence="1">
        <name>FAD</name>
        <dbReference type="ChEBI" id="CHEBI:57692"/>
    </cofactor>
</comment>
<dbReference type="GO" id="GO:0016709">
    <property type="term" value="F:oxidoreductase activity, acting on paired donors, with incorporation or reduction of molecular oxygen, NAD(P)H as one donor, and incorporation of one atom of oxygen"/>
    <property type="evidence" value="ECO:0007669"/>
    <property type="project" value="UniProtKB-ARBA"/>
</dbReference>
<evidence type="ECO:0000259" key="5">
    <source>
        <dbReference type="Pfam" id="PF01494"/>
    </source>
</evidence>
<name>A0A549T763_9HYPH</name>
<dbReference type="Gene3D" id="3.50.50.60">
    <property type="entry name" value="FAD/NAD(P)-binding domain"/>
    <property type="match status" value="1"/>
</dbReference>